<evidence type="ECO:0000313" key="6">
    <source>
        <dbReference type="Proteomes" id="UP000281372"/>
    </source>
</evidence>
<evidence type="ECO:0000313" key="5">
    <source>
        <dbReference type="Proteomes" id="UP000270524"/>
    </source>
</evidence>
<gene>
    <name evidence="1" type="ORF">ALO81_00515</name>
    <name evidence="3" type="ORF">ALQ51_01126</name>
    <name evidence="2" type="ORF">ALQ64_04292</name>
</gene>
<sequence>MLKLLAFLIFFIVLLPVGLTRSVFHSSRFGRRFHQAPTAWDHSVSELQR</sequence>
<accession>A0A0P9N9J7</accession>
<proteinExistence type="predicted"/>
<dbReference type="Proteomes" id="UP000050564">
    <property type="component" value="Unassembled WGS sequence"/>
</dbReference>
<dbReference type="PATRIC" id="fig|86840.3.peg.812"/>
<evidence type="ECO:0000313" key="1">
    <source>
        <dbReference type="EMBL" id="KPW80376.1"/>
    </source>
</evidence>
<evidence type="ECO:0000313" key="4">
    <source>
        <dbReference type="Proteomes" id="UP000050564"/>
    </source>
</evidence>
<dbReference type="EMBL" id="LJPX01000070">
    <property type="protein sequence ID" value="KPW80376.1"/>
    <property type="molecule type" value="Genomic_DNA"/>
</dbReference>
<dbReference type="RefSeq" id="WP_167359954.1">
    <property type="nucleotide sequence ID" value="NZ_FNKU01000001.1"/>
</dbReference>
<dbReference type="EMBL" id="RBPJ01000339">
    <property type="protein sequence ID" value="RMN87067.1"/>
    <property type="molecule type" value="Genomic_DNA"/>
</dbReference>
<evidence type="ECO:0000313" key="3">
    <source>
        <dbReference type="EMBL" id="RMN87067.1"/>
    </source>
</evidence>
<protein>
    <submittedName>
        <fullName evidence="1">Uncharacterized protein</fullName>
    </submittedName>
</protein>
<reference evidence="5 6" key="2">
    <citation type="submission" date="2018-08" db="EMBL/GenBank/DDBJ databases">
        <title>Recombination of ecologically and evolutionarily significant loci maintains genetic cohesion in the Pseudomonas syringae species complex.</title>
        <authorList>
            <person name="Dillon M."/>
            <person name="Thakur S."/>
            <person name="Almeida R.N.D."/>
            <person name="Weir B.S."/>
            <person name="Guttman D.S."/>
        </authorList>
    </citation>
    <scope>NUCLEOTIDE SEQUENCE [LARGE SCALE GENOMIC DNA]</scope>
    <source>
        <strain evidence="3 5">ICMP 15203</strain>
        <strain evidence="2 6">ICMP 2821</strain>
    </source>
</reference>
<evidence type="ECO:0000313" key="2">
    <source>
        <dbReference type="EMBL" id="RMN40529.1"/>
    </source>
</evidence>
<dbReference type="AlphaFoldDB" id="A0A0P9N9J7"/>
<name>A0A0P9N9J7_PSECA</name>
<dbReference type="Proteomes" id="UP000281372">
    <property type="component" value="Unassembled WGS sequence"/>
</dbReference>
<dbReference type="EMBL" id="RBOW01000090">
    <property type="protein sequence ID" value="RMN40529.1"/>
    <property type="molecule type" value="Genomic_DNA"/>
</dbReference>
<organism evidence="1 4">
    <name type="scientific">Pseudomonas cannabina</name>
    <dbReference type="NCBI Taxonomy" id="86840"/>
    <lineage>
        <taxon>Bacteria</taxon>
        <taxon>Pseudomonadati</taxon>
        <taxon>Pseudomonadota</taxon>
        <taxon>Gammaproteobacteria</taxon>
        <taxon>Pseudomonadales</taxon>
        <taxon>Pseudomonadaceae</taxon>
        <taxon>Pseudomonas</taxon>
    </lineage>
</organism>
<comment type="caution">
    <text evidence="1">The sequence shown here is derived from an EMBL/GenBank/DDBJ whole genome shotgun (WGS) entry which is preliminary data.</text>
</comment>
<dbReference type="Proteomes" id="UP000270524">
    <property type="component" value="Unassembled WGS sequence"/>
</dbReference>
<reference evidence="1 4" key="1">
    <citation type="submission" date="2015-09" db="EMBL/GenBank/DDBJ databases">
        <title>Genome announcement of multiple Pseudomonas syringae strains.</title>
        <authorList>
            <person name="Thakur S."/>
            <person name="Wang P.W."/>
            <person name="Gong Y."/>
            <person name="Weir B.S."/>
            <person name="Guttman D.S."/>
        </authorList>
    </citation>
    <scope>NUCLEOTIDE SEQUENCE [LARGE SCALE GENOMIC DNA]</scope>
    <source>
        <strain evidence="1 4">ICMP2823</strain>
    </source>
</reference>